<gene>
    <name evidence="1" type="ORF">LIP_0447</name>
</gene>
<organism evidence="1 2">
    <name type="scientific">Limnochorda pilosa</name>
    <dbReference type="NCBI Taxonomy" id="1555112"/>
    <lineage>
        <taxon>Bacteria</taxon>
        <taxon>Bacillati</taxon>
        <taxon>Bacillota</taxon>
        <taxon>Limnochordia</taxon>
        <taxon>Limnochordales</taxon>
        <taxon>Limnochordaceae</taxon>
        <taxon>Limnochorda</taxon>
    </lineage>
</organism>
<evidence type="ECO:0000313" key="1">
    <source>
        <dbReference type="EMBL" id="BAS26304.1"/>
    </source>
</evidence>
<name>A0A0K2SHK3_LIMPI</name>
<proteinExistence type="predicted"/>
<dbReference type="InterPro" id="IPR009351">
    <property type="entry name" value="AlkZ-like"/>
</dbReference>
<dbReference type="Pfam" id="PF06224">
    <property type="entry name" value="AlkZ-like"/>
    <property type="match status" value="1"/>
</dbReference>
<dbReference type="STRING" id="1555112.LIP_0447"/>
<dbReference type="PANTHER" id="PTHR30528:SF0">
    <property type="entry name" value="CYTOPLASMIC PROTEIN"/>
    <property type="match status" value="1"/>
</dbReference>
<sequence length="410" mass="46494">MSHDDATRSVPAAALRRLVLARNGLLRWSRGRGPHGEGGPWRDGLGGEEGTLQAIRRLEAVQLDPVAVVERNHHLVLRNRVASYRPEHLEALYRQRRVFEYEANARCVLPMEDYGTFEPMRVHLRFLQPPFSPELQAAAEYVRERLAAEGPLPARSLESGDRVKGYWDAAPKTKATSQALEHLWEAGEVVVALRQGDERHFALSELWLDRPGGTGSWEPLLHKYLRAYGVADTGDFRFGWRKWPAAERKAAVERLVRQGELERFRIDGARRTYYVLSEFVPLLEALAGATVAPDVYLLPPLDNVLWRRERVADLFGFDYTWEIYLPPARRRFGPYAMPVLEGDRFIGRLDARMDRSDRVLRVERLTLEPGVEPSPKQMAKVWAGIEGLAGDVGATRVDRRATQGAPQPQG</sequence>
<dbReference type="PANTHER" id="PTHR30528">
    <property type="entry name" value="CYTOPLASMIC PROTEIN"/>
    <property type="match status" value="1"/>
</dbReference>
<reference evidence="2" key="2">
    <citation type="journal article" date="2016" name="Int. J. Syst. Evol. Microbiol.">
        <title>Complete genome sequence and cell structure of Limnochorda pilosa, a Gram-negative spore-former within the phylum Firmicutes.</title>
        <authorList>
            <person name="Watanabe M."/>
            <person name="Kojima H."/>
            <person name="Fukui M."/>
        </authorList>
    </citation>
    <scope>NUCLEOTIDE SEQUENCE [LARGE SCALE GENOMIC DNA]</scope>
    <source>
        <strain evidence="2">HC45</strain>
    </source>
</reference>
<keyword evidence="2" id="KW-1185">Reference proteome</keyword>
<evidence type="ECO:0008006" key="3">
    <source>
        <dbReference type="Google" id="ProtNLM"/>
    </source>
</evidence>
<dbReference type="RefSeq" id="WP_068133737.1">
    <property type="nucleotide sequence ID" value="NZ_AP014924.1"/>
</dbReference>
<dbReference type="KEGG" id="lpil:LIP_0447"/>
<evidence type="ECO:0000313" key="2">
    <source>
        <dbReference type="Proteomes" id="UP000065807"/>
    </source>
</evidence>
<dbReference type="AlphaFoldDB" id="A0A0K2SHK3"/>
<dbReference type="OrthoDB" id="9787207at2"/>
<dbReference type="PATRIC" id="fig|1555112.3.peg.467"/>
<accession>A0A0K2SHK3</accession>
<dbReference type="Proteomes" id="UP000065807">
    <property type="component" value="Chromosome"/>
</dbReference>
<dbReference type="EMBL" id="AP014924">
    <property type="protein sequence ID" value="BAS26304.1"/>
    <property type="molecule type" value="Genomic_DNA"/>
</dbReference>
<reference evidence="2" key="1">
    <citation type="submission" date="2015-07" db="EMBL/GenBank/DDBJ databases">
        <title>Complete genome sequence and phylogenetic analysis of Limnochorda pilosa.</title>
        <authorList>
            <person name="Watanabe M."/>
            <person name="Kojima H."/>
            <person name="Fukui M."/>
        </authorList>
    </citation>
    <scope>NUCLEOTIDE SEQUENCE [LARGE SCALE GENOMIC DNA]</scope>
    <source>
        <strain evidence="2">HC45</strain>
    </source>
</reference>
<protein>
    <recommendedName>
        <fullName evidence="3">Winged helix-turn-helix domain-containing protein</fullName>
    </recommendedName>
</protein>